<protein>
    <submittedName>
        <fullName evidence="3">Arylesterase</fullName>
    </submittedName>
</protein>
<dbReference type="PRINTS" id="PR00412">
    <property type="entry name" value="EPOXHYDRLASE"/>
</dbReference>
<dbReference type="Pfam" id="PF00561">
    <property type="entry name" value="Abhydrolase_1"/>
    <property type="match status" value="1"/>
</dbReference>
<dbReference type="Gene3D" id="3.40.50.1820">
    <property type="entry name" value="alpha/beta hydrolase"/>
    <property type="match status" value="1"/>
</dbReference>
<gene>
    <name evidence="3" type="ORF">A9200_16180</name>
</gene>
<evidence type="ECO:0000313" key="3">
    <source>
        <dbReference type="EMBL" id="OBR40414.1"/>
    </source>
</evidence>
<evidence type="ECO:0000259" key="2">
    <source>
        <dbReference type="Pfam" id="PF00561"/>
    </source>
</evidence>
<accession>A0A1B7ZBX2</accession>
<dbReference type="InterPro" id="IPR000639">
    <property type="entry name" value="Epox_hydrolase-like"/>
</dbReference>
<dbReference type="OrthoDB" id="9780932at2"/>
<dbReference type="PANTHER" id="PTHR43433:SF4">
    <property type="entry name" value="NON-HEME CHLOROPEROXIDASE-RELATED"/>
    <property type="match status" value="1"/>
</dbReference>
<name>A0A1B7ZBX2_9FLAO</name>
<comment type="similarity">
    <text evidence="1">Belongs to the AB hydrolase superfamily. Bacterial non-heme haloperoxidase / perhydrolase family.</text>
</comment>
<evidence type="ECO:0000313" key="4">
    <source>
        <dbReference type="Proteomes" id="UP000092164"/>
    </source>
</evidence>
<organism evidence="3 4">
    <name type="scientific">Maribacter hydrothermalis</name>
    <dbReference type="NCBI Taxonomy" id="1836467"/>
    <lineage>
        <taxon>Bacteria</taxon>
        <taxon>Pseudomonadati</taxon>
        <taxon>Bacteroidota</taxon>
        <taxon>Flavobacteriia</taxon>
        <taxon>Flavobacteriales</taxon>
        <taxon>Flavobacteriaceae</taxon>
        <taxon>Maribacter</taxon>
    </lineage>
</organism>
<sequence>MPFITNTKAKEQVDIFYEDYGSGQPVILIHGWPLSRKSWELQVWKIVEEGFRCISYDRRGFGTSSSPWGDYDYSVLASDLNAIIEELELKDAIIVGFSMGGGEVVRYLTDFGSSRIAKVALISSIIPLVKQKPDNPNGVPEDALDGIIDALQKDRVGFLKEFSKGFYNYEDNKNKRVSEAQLDYDFTIASFASPRATIQTALAWMHTDFRPELENVTVPTLIVHGDADATVPIETSAKQAHEGIKYSTLEIIKGAPHGLNVTHVNELNEILVSFLKK</sequence>
<dbReference type="SUPFAM" id="SSF53474">
    <property type="entry name" value="alpha/beta-Hydrolases"/>
    <property type="match status" value="1"/>
</dbReference>
<dbReference type="FunFam" id="3.40.50.1820:FF:000205">
    <property type="entry name" value="Non-haem bromoperoxidase BPO-A2"/>
    <property type="match status" value="1"/>
</dbReference>
<evidence type="ECO:0000256" key="1">
    <source>
        <dbReference type="ARBA" id="ARBA00038128"/>
    </source>
</evidence>
<dbReference type="AlphaFoldDB" id="A0A1B7ZBX2"/>
<dbReference type="EMBL" id="LZFP01000008">
    <property type="protein sequence ID" value="OBR40414.1"/>
    <property type="molecule type" value="Genomic_DNA"/>
</dbReference>
<dbReference type="STRING" id="1836467.BTR34_00975"/>
<dbReference type="PRINTS" id="PR00111">
    <property type="entry name" value="ABHYDROLASE"/>
</dbReference>
<dbReference type="PANTHER" id="PTHR43433">
    <property type="entry name" value="HYDROLASE, ALPHA/BETA FOLD FAMILY PROTEIN"/>
    <property type="match status" value="1"/>
</dbReference>
<dbReference type="Proteomes" id="UP000092164">
    <property type="component" value="Unassembled WGS sequence"/>
</dbReference>
<proteinExistence type="inferred from homology"/>
<dbReference type="InterPro" id="IPR029058">
    <property type="entry name" value="AB_hydrolase_fold"/>
</dbReference>
<comment type="caution">
    <text evidence="3">The sequence shown here is derived from an EMBL/GenBank/DDBJ whole genome shotgun (WGS) entry which is preliminary data.</text>
</comment>
<dbReference type="GO" id="GO:0003824">
    <property type="term" value="F:catalytic activity"/>
    <property type="evidence" value="ECO:0007669"/>
    <property type="project" value="InterPro"/>
</dbReference>
<reference evidence="4" key="1">
    <citation type="submission" date="2016-06" db="EMBL/GenBank/DDBJ databases">
        <authorList>
            <person name="Zhan P."/>
        </authorList>
    </citation>
    <scope>NUCLEOTIDE SEQUENCE [LARGE SCALE GENOMIC DNA]</scope>
    <source>
        <strain evidence="4">T28</strain>
    </source>
</reference>
<dbReference type="InterPro" id="IPR000073">
    <property type="entry name" value="AB_hydrolase_1"/>
</dbReference>
<dbReference type="RefSeq" id="WP_068483979.1">
    <property type="nucleotide sequence ID" value="NZ_CP018760.1"/>
</dbReference>
<dbReference type="InterPro" id="IPR050471">
    <property type="entry name" value="AB_hydrolase"/>
</dbReference>
<keyword evidence="4" id="KW-1185">Reference proteome</keyword>
<feature type="domain" description="AB hydrolase-1" evidence="2">
    <location>
        <begin position="25"/>
        <end position="262"/>
    </location>
</feature>
<dbReference type="KEGG" id="mart:BTR34_00975"/>